<name>A0A8S9NBF5_BRACR</name>
<evidence type="ECO:0000256" key="6">
    <source>
        <dbReference type="ARBA" id="ARBA00022968"/>
    </source>
</evidence>
<dbReference type="GO" id="GO:0008757">
    <property type="term" value="F:S-adenosylmethionine-dependent methyltransferase activity"/>
    <property type="evidence" value="ECO:0007669"/>
    <property type="project" value="InterPro"/>
</dbReference>
<keyword evidence="5 11" id="KW-0812">Transmembrane</keyword>
<evidence type="ECO:0000313" key="14">
    <source>
        <dbReference type="Proteomes" id="UP000712600"/>
    </source>
</evidence>
<dbReference type="GO" id="GO:0005768">
    <property type="term" value="C:endosome"/>
    <property type="evidence" value="ECO:0007669"/>
    <property type="project" value="TreeGrafter"/>
</dbReference>
<evidence type="ECO:0000256" key="11">
    <source>
        <dbReference type="RuleBase" id="RU366043"/>
    </source>
</evidence>
<comment type="similarity">
    <text evidence="2 11">Belongs to the methyltransferase superfamily.</text>
</comment>
<evidence type="ECO:0000256" key="9">
    <source>
        <dbReference type="ARBA" id="ARBA00023180"/>
    </source>
</evidence>
<dbReference type="PANTHER" id="PTHR10108:SF763">
    <property type="entry name" value="PECTIN METHYLTRANSFERASE QUA3-RELATED"/>
    <property type="match status" value="1"/>
</dbReference>
<dbReference type="AlphaFoldDB" id="A0A8S9NBF5"/>
<dbReference type="PANTHER" id="PTHR10108">
    <property type="entry name" value="SAM-DEPENDENT METHYLTRANSFERASE"/>
    <property type="match status" value="1"/>
</dbReference>
<evidence type="ECO:0000313" key="13">
    <source>
        <dbReference type="EMBL" id="KAF3501660.1"/>
    </source>
</evidence>
<dbReference type="EC" id="2.1.1.-" evidence="11"/>
<evidence type="ECO:0000256" key="5">
    <source>
        <dbReference type="ARBA" id="ARBA00022692"/>
    </source>
</evidence>
<organism evidence="13 14">
    <name type="scientific">Brassica cretica</name>
    <name type="common">Mustard</name>
    <dbReference type="NCBI Taxonomy" id="69181"/>
    <lineage>
        <taxon>Eukaryota</taxon>
        <taxon>Viridiplantae</taxon>
        <taxon>Streptophyta</taxon>
        <taxon>Embryophyta</taxon>
        <taxon>Tracheophyta</taxon>
        <taxon>Spermatophyta</taxon>
        <taxon>Magnoliopsida</taxon>
        <taxon>eudicotyledons</taxon>
        <taxon>Gunneridae</taxon>
        <taxon>Pentapetalae</taxon>
        <taxon>rosids</taxon>
        <taxon>malvids</taxon>
        <taxon>Brassicales</taxon>
        <taxon>Brassicaceae</taxon>
        <taxon>Brassiceae</taxon>
        <taxon>Brassica</taxon>
    </lineage>
</organism>
<proteinExistence type="inferred from homology"/>
<sequence length="562" mass="63974">MKHLNLPFSKRNPRQWRLLDIITAAFFAVVLLFFILLFTPLGDSMAASGRQTLLVSTTSDPRQRQRLVTLVESGHHLQPIEYCPADAVAHMPCEDPRRNSQLSREMNFYRERHCPLPEETPLCLIPPPNGYKISVPWPESLHKARCGRRFARLLKLCVLKLQIWHANMPYNKIADRKGHQGWMKREGEYFIFPGGGTMFPGGAGQYIEKLSQYIPLNGGTLRTALDMGCGIQFALERGVPAFVAMLGTRRLPFPASSFDFMHCSRCLIPFTAYNATCFVEVDRLLRPGGYLVISGPPVQWPKQDKEWADLQAVARAFQNEFGLELCDESVPPSDAWYYKSKKCVTRPSSVKGEIALGTIPKWPERLTKVPSRAIVMKNGLDMFEADARRWARRVAYYRDSLNLELKPPSVRNVMDMNAFFGGFAAALASESVWVMNVIPARKPLTLDVVYDRGLIGVYHDWCEPFSTYPRTYDFIHLSGVESLIQRSDSSKSRCSLVDLMVEMDRILRPEGKVLIRDTPEVLDKVARIQYMTKTLNLTEERRSLLQPNLSGECHQTRTKATH</sequence>
<keyword evidence="9 11" id="KW-0325">Glycoprotein</keyword>
<dbReference type="GO" id="GO:0005802">
    <property type="term" value="C:trans-Golgi network"/>
    <property type="evidence" value="ECO:0007669"/>
    <property type="project" value="TreeGrafter"/>
</dbReference>
<dbReference type="Proteomes" id="UP000712600">
    <property type="component" value="Unassembled WGS sequence"/>
</dbReference>
<dbReference type="InterPro" id="IPR004159">
    <property type="entry name" value="Put_SAM_MeTrfase"/>
</dbReference>
<evidence type="ECO:0000256" key="4">
    <source>
        <dbReference type="ARBA" id="ARBA00022679"/>
    </source>
</evidence>
<reference evidence="13" key="1">
    <citation type="submission" date="2019-12" db="EMBL/GenBank/DDBJ databases">
        <title>Genome sequencing and annotation of Brassica cretica.</title>
        <authorList>
            <person name="Studholme D.J."/>
            <person name="Sarris P."/>
        </authorList>
    </citation>
    <scope>NUCLEOTIDE SEQUENCE</scope>
    <source>
        <strain evidence="13">PFS-109/04</strain>
        <tissue evidence="13">Leaf</tissue>
    </source>
</reference>
<feature type="domain" description="Methyltransferase type 11" evidence="12">
    <location>
        <begin position="249"/>
        <end position="293"/>
    </location>
</feature>
<comment type="caution">
    <text evidence="13">The sequence shown here is derived from an EMBL/GenBank/DDBJ whole genome shotgun (WGS) entry which is preliminary data.</text>
</comment>
<keyword evidence="6 11" id="KW-0735">Signal-anchor</keyword>
<dbReference type="Gene3D" id="3.40.50.150">
    <property type="entry name" value="Vaccinia Virus protein VP39"/>
    <property type="match status" value="1"/>
</dbReference>
<evidence type="ECO:0000256" key="3">
    <source>
        <dbReference type="ARBA" id="ARBA00022603"/>
    </source>
</evidence>
<evidence type="ECO:0000259" key="12">
    <source>
        <dbReference type="Pfam" id="PF08241"/>
    </source>
</evidence>
<dbReference type="InterPro" id="IPR013216">
    <property type="entry name" value="Methyltransf_11"/>
</dbReference>
<evidence type="ECO:0000256" key="1">
    <source>
        <dbReference type="ARBA" id="ARBA00004606"/>
    </source>
</evidence>
<dbReference type="EMBL" id="QGKX02001621">
    <property type="protein sequence ID" value="KAF3501660.1"/>
    <property type="molecule type" value="Genomic_DNA"/>
</dbReference>
<evidence type="ECO:0000256" key="8">
    <source>
        <dbReference type="ARBA" id="ARBA00023136"/>
    </source>
</evidence>
<accession>A0A8S9NBF5</accession>
<keyword evidence="8 11" id="KW-0472">Membrane</keyword>
<evidence type="ECO:0000256" key="7">
    <source>
        <dbReference type="ARBA" id="ARBA00022989"/>
    </source>
</evidence>
<feature type="transmembrane region" description="Helical" evidence="11">
    <location>
        <begin position="21"/>
        <end position="41"/>
    </location>
</feature>
<dbReference type="GO" id="GO:0016020">
    <property type="term" value="C:membrane"/>
    <property type="evidence" value="ECO:0007669"/>
    <property type="project" value="UniProtKB-SubCell"/>
</dbReference>
<keyword evidence="3 11" id="KW-0489">Methyltransferase</keyword>
<dbReference type="InterPro" id="IPR029063">
    <property type="entry name" value="SAM-dependent_MTases_sf"/>
</dbReference>
<keyword evidence="7 11" id="KW-1133">Transmembrane helix</keyword>
<dbReference type="Pfam" id="PF08241">
    <property type="entry name" value="Methyltransf_11"/>
    <property type="match status" value="1"/>
</dbReference>
<keyword evidence="4 11" id="KW-0808">Transferase</keyword>
<dbReference type="SUPFAM" id="SSF53335">
    <property type="entry name" value="S-adenosyl-L-methionine-dependent methyltransferases"/>
    <property type="match status" value="2"/>
</dbReference>
<dbReference type="Pfam" id="PF03141">
    <property type="entry name" value="Methyltransf_29"/>
    <property type="match status" value="2"/>
</dbReference>
<gene>
    <name evidence="13" type="ORF">F2Q69_00039393</name>
</gene>
<dbReference type="GO" id="GO:0032259">
    <property type="term" value="P:methylation"/>
    <property type="evidence" value="ECO:0007669"/>
    <property type="project" value="UniProtKB-KW"/>
</dbReference>
<evidence type="ECO:0000256" key="2">
    <source>
        <dbReference type="ARBA" id="ARBA00008361"/>
    </source>
</evidence>
<protein>
    <recommendedName>
        <fullName evidence="11">Methyltransferase</fullName>
        <ecNumber evidence="11">2.1.1.-</ecNumber>
    </recommendedName>
</protein>
<evidence type="ECO:0000256" key="10">
    <source>
        <dbReference type="ARBA" id="ARBA00037847"/>
    </source>
</evidence>
<comment type="subcellular location">
    <subcellularLocation>
        <location evidence="10">Endomembrane system</location>
        <topology evidence="10">Single-pass membrane protein</topology>
    </subcellularLocation>
    <subcellularLocation>
        <location evidence="1 11">Membrane</location>
        <topology evidence="1 11">Single-pass type II membrane protein</topology>
    </subcellularLocation>
</comment>